<evidence type="ECO:0008006" key="3">
    <source>
        <dbReference type="Google" id="ProtNLM"/>
    </source>
</evidence>
<dbReference type="AlphaFoldDB" id="A0A6C0K5E6"/>
<evidence type="ECO:0000313" key="2">
    <source>
        <dbReference type="EMBL" id="QHU12929.1"/>
    </source>
</evidence>
<sequence>MERTDVVILVNSTPAYYYILPLFFTMLRRYAPELKWPVYLATEEMEHEVCKEVKDVHGVKLLTLDRTESGFFESRLAALRVLKERYTYVFPLQDDFLLEMPMNGAAFKAVLEAMDQSPVIVSARCMPCPGPKIPGTCFKELPGWKPLVQKMDTLGFVFQATLWRTAACCEWYERISTVLERVCPKKTSTAAERKHVEISANIAENTIGQTEFWNWSAEKKYGHIAWDRLGSWKNAVYLSPFPYRPTAIVRGELEPWAKELMEREL</sequence>
<evidence type="ECO:0000256" key="1">
    <source>
        <dbReference type="SAM" id="Phobius"/>
    </source>
</evidence>
<keyword evidence="1" id="KW-1133">Transmembrane helix</keyword>
<accession>A0A6C0K5E6</accession>
<reference evidence="2" key="1">
    <citation type="journal article" date="2020" name="Nature">
        <title>Giant virus diversity and host interactions through global metagenomics.</title>
        <authorList>
            <person name="Schulz F."/>
            <person name="Roux S."/>
            <person name="Paez-Espino D."/>
            <person name="Jungbluth S."/>
            <person name="Walsh D.A."/>
            <person name="Denef V.J."/>
            <person name="McMahon K.D."/>
            <person name="Konstantinidis K.T."/>
            <person name="Eloe-Fadrosh E.A."/>
            <person name="Kyrpides N.C."/>
            <person name="Woyke T."/>
        </authorList>
    </citation>
    <scope>NUCLEOTIDE SEQUENCE</scope>
    <source>
        <strain evidence="2">GVMAG-S-1101172-89</strain>
    </source>
</reference>
<proteinExistence type="predicted"/>
<feature type="transmembrane region" description="Helical" evidence="1">
    <location>
        <begin position="6"/>
        <end position="27"/>
    </location>
</feature>
<keyword evidence="1" id="KW-0472">Membrane</keyword>
<keyword evidence="1" id="KW-0812">Transmembrane</keyword>
<protein>
    <recommendedName>
        <fullName evidence="3">Glycosyltransferase</fullName>
    </recommendedName>
</protein>
<dbReference type="EMBL" id="MN740811">
    <property type="protein sequence ID" value="QHU12929.1"/>
    <property type="molecule type" value="Genomic_DNA"/>
</dbReference>
<organism evidence="2">
    <name type="scientific">viral metagenome</name>
    <dbReference type="NCBI Taxonomy" id="1070528"/>
    <lineage>
        <taxon>unclassified sequences</taxon>
        <taxon>metagenomes</taxon>
        <taxon>organismal metagenomes</taxon>
    </lineage>
</organism>
<name>A0A6C0K5E6_9ZZZZ</name>